<evidence type="ECO:0000313" key="3">
    <source>
        <dbReference type="EMBL" id="KAF2034402.1"/>
    </source>
</evidence>
<dbReference type="Pfam" id="PF11915">
    <property type="entry name" value="DUF3433"/>
    <property type="match status" value="2"/>
</dbReference>
<feature type="transmembrane region" description="Helical" evidence="2">
    <location>
        <begin position="704"/>
        <end position="728"/>
    </location>
</feature>
<reference evidence="3" key="1">
    <citation type="journal article" date="2020" name="Stud. Mycol.">
        <title>101 Dothideomycetes genomes: a test case for predicting lifestyles and emergence of pathogens.</title>
        <authorList>
            <person name="Haridas S."/>
            <person name="Albert R."/>
            <person name="Binder M."/>
            <person name="Bloem J."/>
            <person name="Labutti K."/>
            <person name="Salamov A."/>
            <person name="Andreopoulos B."/>
            <person name="Baker S."/>
            <person name="Barry K."/>
            <person name="Bills G."/>
            <person name="Bluhm B."/>
            <person name="Cannon C."/>
            <person name="Castanera R."/>
            <person name="Culley D."/>
            <person name="Daum C."/>
            <person name="Ezra D."/>
            <person name="Gonzalez J."/>
            <person name="Henrissat B."/>
            <person name="Kuo A."/>
            <person name="Liang C."/>
            <person name="Lipzen A."/>
            <person name="Lutzoni F."/>
            <person name="Magnuson J."/>
            <person name="Mondo S."/>
            <person name="Nolan M."/>
            <person name="Ohm R."/>
            <person name="Pangilinan J."/>
            <person name="Park H.-J."/>
            <person name="Ramirez L."/>
            <person name="Alfaro M."/>
            <person name="Sun H."/>
            <person name="Tritt A."/>
            <person name="Yoshinaga Y."/>
            <person name="Zwiers L.-H."/>
            <person name="Turgeon B."/>
            <person name="Goodwin S."/>
            <person name="Spatafora J."/>
            <person name="Crous P."/>
            <person name="Grigoriev I."/>
        </authorList>
    </citation>
    <scope>NUCLEOTIDE SEQUENCE</scope>
    <source>
        <strain evidence="3">CBS 110217</strain>
    </source>
</reference>
<keyword evidence="2" id="KW-0812">Transmembrane</keyword>
<feature type="region of interest" description="Disordered" evidence="1">
    <location>
        <begin position="200"/>
        <end position="261"/>
    </location>
</feature>
<accession>A0A9P4HJK4</accession>
<dbReference type="OrthoDB" id="3057599at2759"/>
<dbReference type="EMBL" id="ML978161">
    <property type="protein sequence ID" value="KAF2034402.1"/>
    <property type="molecule type" value="Genomic_DNA"/>
</dbReference>
<dbReference type="InterPro" id="IPR021840">
    <property type="entry name" value="DUF3433"/>
</dbReference>
<feature type="transmembrane region" description="Helical" evidence="2">
    <location>
        <begin position="743"/>
        <end position="762"/>
    </location>
</feature>
<feature type="transmembrane region" description="Helical" evidence="2">
    <location>
        <begin position="438"/>
        <end position="460"/>
    </location>
</feature>
<keyword evidence="4" id="KW-1185">Reference proteome</keyword>
<feature type="compositionally biased region" description="Low complexity" evidence="1">
    <location>
        <begin position="236"/>
        <end position="252"/>
    </location>
</feature>
<feature type="compositionally biased region" description="Polar residues" evidence="1">
    <location>
        <begin position="136"/>
        <end position="146"/>
    </location>
</feature>
<dbReference type="AlphaFoldDB" id="A0A9P4HJK4"/>
<dbReference type="PANTHER" id="PTHR37544:SF1">
    <property type="entry name" value="PHOSPHORIBOSYLAMINOIMIDAZOLE-SUCCINOCARBOXAMIDE SYNTHASE"/>
    <property type="match status" value="1"/>
</dbReference>
<feature type="region of interest" description="Disordered" evidence="1">
    <location>
        <begin position="830"/>
        <end position="856"/>
    </location>
</feature>
<dbReference type="PANTHER" id="PTHR37544">
    <property type="entry name" value="SPRAY-RELATED"/>
    <property type="match status" value="1"/>
</dbReference>
<protein>
    <submittedName>
        <fullName evidence="3">Uncharacterized protein</fullName>
    </submittedName>
</protein>
<evidence type="ECO:0000313" key="4">
    <source>
        <dbReference type="Proteomes" id="UP000799777"/>
    </source>
</evidence>
<sequence length="917" mass="103571">MSVEPEYQLKHTNVSRPRLSHQGSQQSVAASIAASEGYYSLADNSSSESDDKSSKPLFQTPPSHHRTPAQSHEHLLQDNSASITSLRGVGIPRQQPQQAHLHQPPQSPTVSTIAEERPGTQETRNSQLRAEMDAESNATTPGQDTTPYIRFAIDQLTRDEEVRGSRVYPQVERPIEEEEDYPVERIVSDDGLGYMAREQATQQRMSQYQPPKPEPQPSTRTTTGKRKPVPVPMPMGVPEAPRSQYPAQSSYPQQPPSPRAPRDVFVASTQPHAPLHFLPGVLRPVWLGLFIFLCVLMLAGLIFSAVYSNRSGGIGLCDYGTFGDGRYFVFEYLPTLLGMVIFLWLIQIQTALQRIMPFVSMASNSFHRRSEAVFLRLYPTQFLLPNTQHFRAGHRRIGVCYLVFWLFTWTIPLLASAFNVRYGLDRSIWRWVAVQGVIWTVVALYISLIIALVVLMLFLIRNETGLKWDPRSLADVIALLERSNIMADYNGSETFENGDWHLVANRADRIGYWTTTKRPNDVFYGIGEEGGEIRRFSVEQGRIREKGPEREYPDTTRGDQNEFSIRMDIRSPGVRLRYLPWYLKDGPVIAWIVIAVILFVAFLVVSFVNSAVRFGFLPQVFARTNVGGFSASNFLYSFVPALIGQFLFLAILSLDYSLRVLQPYISLSSKGGATAETSLLVDYACRLPLSVTLSAMENKHFQTAVLSLVSLISISLPILAGGCFWTQYYDTESVVRVSADLPGYYALCFFLALYTLSLLALIPGRRRAALPHRSNSLAEIISWVYQSPLLTDRAFARPQTKPDLVARLMGTTYMERTWSRSLVNLVRPSRDNLRADSPTDPALGEKKRARKERRELSGESADPWMIRYGFGIHVGRDGLEHLGIDRVRRGNRSGPGRELVIWEEQRKNKRKSWNEAV</sequence>
<name>A0A9P4HJK4_9PLEO</name>
<comment type="caution">
    <text evidence="3">The sequence shown here is derived from an EMBL/GenBank/DDBJ whole genome shotgun (WGS) entry which is preliminary data.</text>
</comment>
<feature type="compositionally biased region" description="Low complexity" evidence="1">
    <location>
        <begin position="92"/>
        <end position="104"/>
    </location>
</feature>
<feature type="region of interest" description="Disordered" evidence="1">
    <location>
        <begin position="1"/>
        <end position="147"/>
    </location>
</feature>
<gene>
    <name evidence="3" type="ORF">EK21DRAFT_97499</name>
</gene>
<keyword evidence="2" id="KW-0472">Membrane</keyword>
<feature type="compositionally biased region" description="Low complexity" evidence="1">
    <location>
        <begin position="22"/>
        <end position="35"/>
    </location>
</feature>
<dbReference type="Proteomes" id="UP000799777">
    <property type="component" value="Unassembled WGS sequence"/>
</dbReference>
<evidence type="ECO:0000256" key="2">
    <source>
        <dbReference type="SAM" id="Phobius"/>
    </source>
</evidence>
<feature type="transmembrane region" description="Helical" evidence="2">
    <location>
        <begin position="399"/>
        <end position="418"/>
    </location>
</feature>
<proteinExistence type="predicted"/>
<feature type="transmembrane region" description="Helical" evidence="2">
    <location>
        <begin position="285"/>
        <end position="307"/>
    </location>
</feature>
<feature type="transmembrane region" description="Helical" evidence="2">
    <location>
        <begin position="634"/>
        <end position="654"/>
    </location>
</feature>
<organism evidence="3 4">
    <name type="scientific">Setomelanomma holmii</name>
    <dbReference type="NCBI Taxonomy" id="210430"/>
    <lineage>
        <taxon>Eukaryota</taxon>
        <taxon>Fungi</taxon>
        <taxon>Dikarya</taxon>
        <taxon>Ascomycota</taxon>
        <taxon>Pezizomycotina</taxon>
        <taxon>Dothideomycetes</taxon>
        <taxon>Pleosporomycetidae</taxon>
        <taxon>Pleosporales</taxon>
        <taxon>Pleosporineae</taxon>
        <taxon>Phaeosphaeriaceae</taxon>
        <taxon>Setomelanomma</taxon>
    </lineage>
</organism>
<feature type="transmembrane region" description="Helical" evidence="2">
    <location>
        <begin position="588"/>
        <end position="614"/>
    </location>
</feature>
<keyword evidence="2" id="KW-1133">Transmembrane helix</keyword>
<feature type="transmembrane region" description="Helical" evidence="2">
    <location>
        <begin position="327"/>
        <end position="346"/>
    </location>
</feature>
<feature type="compositionally biased region" description="Polar residues" evidence="1">
    <location>
        <begin position="200"/>
        <end position="209"/>
    </location>
</feature>
<evidence type="ECO:0000256" key="1">
    <source>
        <dbReference type="SAM" id="MobiDB-lite"/>
    </source>
</evidence>